<feature type="domain" description="Secretion system C-terminal sorting" evidence="2">
    <location>
        <begin position="178"/>
        <end position="246"/>
    </location>
</feature>
<protein>
    <submittedName>
        <fullName evidence="3">T9SS type A sorting domain-containing protein</fullName>
    </submittedName>
</protein>
<gene>
    <name evidence="3" type="ORF">FKR84_06445</name>
</gene>
<comment type="caution">
    <text evidence="3">The sequence shown here is derived from an EMBL/GenBank/DDBJ whole genome shotgun (WGS) entry which is preliminary data.</text>
</comment>
<dbReference type="RefSeq" id="WP_141421482.1">
    <property type="nucleotide sequence ID" value="NZ_VIAR01000005.1"/>
</dbReference>
<evidence type="ECO:0000313" key="3">
    <source>
        <dbReference type="EMBL" id="TQD39034.1"/>
    </source>
</evidence>
<reference evidence="3 4" key="1">
    <citation type="submission" date="2019-06" db="EMBL/GenBank/DDBJ databases">
        <title>Flavibacter putida gen. nov., sp. nov., a novel marine bacterium of the family Flavobacteriaceae isolated from coastal seawater.</title>
        <authorList>
            <person name="Feng X."/>
        </authorList>
    </citation>
    <scope>NUCLEOTIDE SEQUENCE [LARGE SCALE GENOMIC DNA]</scope>
    <source>
        <strain evidence="3 4">PLHSN227</strain>
    </source>
</reference>
<dbReference type="OrthoDB" id="1433593at2"/>
<accession>A0A507ZRX4</accession>
<keyword evidence="1" id="KW-0732">Signal</keyword>
<evidence type="ECO:0000313" key="4">
    <source>
        <dbReference type="Proteomes" id="UP000317169"/>
    </source>
</evidence>
<name>A0A507ZRX4_9FLAO</name>
<dbReference type="Gene3D" id="2.60.40.3080">
    <property type="match status" value="1"/>
</dbReference>
<evidence type="ECO:0000259" key="2">
    <source>
        <dbReference type="Pfam" id="PF18962"/>
    </source>
</evidence>
<dbReference type="NCBIfam" id="TIGR04183">
    <property type="entry name" value="Por_Secre_tail"/>
    <property type="match status" value="1"/>
</dbReference>
<keyword evidence="4" id="KW-1185">Reference proteome</keyword>
<evidence type="ECO:0000256" key="1">
    <source>
        <dbReference type="ARBA" id="ARBA00022729"/>
    </source>
</evidence>
<sequence>MKTLIEIKIKLVKLFSLVVLLLSFGGGGGGLYAQDTEIFNHNWYFVTGELDGEIFFQPPEEHIIVVSFSNDEIYLCYPSCDECLSNYVEISADNFTVSDIEPWIVLIGVCNPPQNEFMNLHNSIYFFSHENSKNPFTYTIESVNDYLQLTITNGEGDWAVYNSVLLSAQDLYFNTFRIYPNPTEEVLNIKNLNNSIVDVAVYVFNINGKLVKSEAIEKANSNISLNVSHLKSGLYFLTIENKNGFKQNLKFVKQ</sequence>
<organism evidence="3 4">
    <name type="scientific">Haloflavibacter putidus</name>
    <dbReference type="NCBI Taxonomy" id="2576776"/>
    <lineage>
        <taxon>Bacteria</taxon>
        <taxon>Pseudomonadati</taxon>
        <taxon>Bacteroidota</taxon>
        <taxon>Flavobacteriia</taxon>
        <taxon>Flavobacteriales</taxon>
        <taxon>Flavobacteriaceae</taxon>
        <taxon>Haloflavibacter</taxon>
    </lineage>
</organism>
<proteinExistence type="predicted"/>
<dbReference type="Proteomes" id="UP000317169">
    <property type="component" value="Unassembled WGS sequence"/>
</dbReference>
<dbReference type="AlphaFoldDB" id="A0A507ZRX4"/>
<dbReference type="Pfam" id="PF18962">
    <property type="entry name" value="Por_Secre_tail"/>
    <property type="match status" value="1"/>
</dbReference>
<dbReference type="EMBL" id="VIAR01000005">
    <property type="protein sequence ID" value="TQD39034.1"/>
    <property type="molecule type" value="Genomic_DNA"/>
</dbReference>
<dbReference type="InterPro" id="IPR026444">
    <property type="entry name" value="Secre_tail"/>
</dbReference>